<proteinExistence type="predicted"/>
<dbReference type="Pfam" id="PF00899">
    <property type="entry name" value="ThiF"/>
    <property type="match status" value="1"/>
</dbReference>
<evidence type="ECO:0000313" key="2">
    <source>
        <dbReference type="EMBL" id="AKK71301.1"/>
    </source>
</evidence>
<sequence length="268" mass="29972">METKIKVHFLDNELMHATNPIRINVIGAGGTGSKVITALMELNLSLMALDHPGIDVHLWDNDIVEQPNIARQRFAQSEIGLPKAIALINRANRWTGSNWKAHVLKFERDRLSGIPQHAQASVYLSCVDNVQSRFDIADIISNVDTGYIQRDIPKYWMDFGNTKQSGQVILSTVGNIEQPTSNKFIPVNSMPFITDQYGDLLIESQETDKTPSCSVAEALEKQDLYINSTLANMGCSLLWNLLRTGMIENRGFFVNLQNFRSQPIPVGS</sequence>
<dbReference type="KEGG" id="cgn:OK18_00400"/>
<dbReference type="Gene3D" id="3.40.50.720">
    <property type="entry name" value="NAD(P)-binding Rossmann-like Domain"/>
    <property type="match status" value="1"/>
</dbReference>
<accession>A0A0G3LWG1</accession>
<dbReference type="Proteomes" id="UP000035213">
    <property type="component" value="Chromosome"/>
</dbReference>
<dbReference type="InterPro" id="IPR000594">
    <property type="entry name" value="ThiF_NAD_FAD-bd"/>
</dbReference>
<dbReference type="STRING" id="1324352.OK18_00400"/>
<gene>
    <name evidence="2" type="ORF">OK18_00400</name>
</gene>
<evidence type="ECO:0000259" key="1">
    <source>
        <dbReference type="Pfam" id="PF00899"/>
    </source>
</evidence>
<dbReference type="EMBL" id="CP009928">
    <property type="protein sequence ID" value="AKK71301.1"/>
    <property type="molecule type" value="Genomic_DNA"/>
</dbReference>
<dbReference type="SUPFAM" id="SSF69572">
    <property type="entry name" value="Activating enzymes of the ubiquitin-like proteins"/>
    <property type="match status" value="1"/>
</dbReference>
<dbReference type="InterPro" id="IPR022500">
    <property type="entry name" value="PRTRC_ThiF"/>
</dbReference>
<dbReference type="InterPro" id="IPR035985">
    <property type="entry name" value="Ubiquitin-activating_enz"/>
</dbReference>
<evidence type="ECO:0000313" key="3">
    <source>
        <dbReference type="Proteomes" id="UP000035213"/>
    </source>
</evidence>
<dbReference type="PATRIC" id="fig|1324352.5.peg.87"/>
<dbReference type="OrthoDB" id="5298642at2"/>
<dbReference type="AlphaFoldDB" id="A0A0G3LWG1"/>
<organism evidence="2 3">
    <name type="scientific">Chryseobacterium gallinarum</name>
    <dbReference type="NCBI Taxonomy" id="1324352"/>
    <lineage>
        <taxon>Bacteria</taxon>
        <taxon>Pseudomonadati</taxon>
        <taxon>Bacteroidota</taxon>
        <taxon>Flavobacteriia</taxon>
        <taxon>Flavobacteriales</taxon>
        <taxon>Weeksellaceae</taxon>
        <taxon>Chryseobacterium group</taxon>
        <taxon>Chryseobacterium</taxon>
    </lineage>
</organism>
<feature type="domain" description="THIF-type NAD/FAD binding fold" evidence="1">
    <location>
        <begin position="5"/>
        <end position="239"/>
    </location>
</feature>
<dbReference type="NCBIfam" id="TIGR03736">
    <property type="entry name" value="PRTRC_ThiF"/>
    <property type="match status" value="1"/>
</dbReference>
<name>A0A0G3LWG1_CHRGL</name>
<dbReference type="RefSeq" id="WP_053326689.1">
    <property type="nucleotide sequence ID" value="NZ_CP009928.1"/>
</dbReference>
<dbReference type="GO" id="GO:0008641">
    <property type="term" value="F:ubiquitin-like modifier activating enzyme activity"/>
    <property type="evidence" value="ECO:0007669"/>
    <property type="project" value="InterPro"/>
</dbReference>
<reference evidence="2 3" key="1">
    <citation type="submission" date="2014-11" db="EMBL/GenBank/DDBJ databases">
        <authorList>
            <person name="Park G.-S."/>
            <person name="Hong S.-J."/>
            <person name="Jung B.K."/>
            <person name="Khan A.R."/>
            <person name="Kwak Y."/>
            <person name="Shin J.-H."/>
        </authorList>
    </citation>
    <scope>NUCLEOTIDE SEQUENCE [LARGE SCALE GENOMIC DNA]</scope>
    <source>
        <strain evidence="2 3">DSM 27622</strain>
    </source>
</reference>
<protein>
    <submittedName>
        <fullName evidence="2">Thiamine biosynthesis protein ThiF</fullName>
    </submittedName>
</protein>